<dbReference type="RefSeq" id="WP_285722491.1">
    <property type="nucleotide sequence ID" value="NZ_BSDD01000001.1"/>
</dbReference>
<reference evidence="2 3" key="1">
    <citation type="journal article" date="2023" name="Antonie Van Leeuwenhoek">
        <title>Mesoterricola silvestris gen. nov., sp. nov., Mesoterricola sediminis sp. nov., Geothrix oryzae sp. nov., Geothrix edaphica sp. nov., Geothrix rubra sp. nov., and Geothrix limicola sp. nov., six novel members of Acidobacteriota isolated from soils.</title>
        <authorList>
            <person name="Itoh H."/>
            <person name="Sugisawa Y."/>
            <person name="Mise K."/>
            <person name="Xu Z."/>
            <person name="Kuniyasu M."/>
            <person name="Ushijima N."/>
            <person name="Kawano K."/>
            <person name="Kobayashi E."/>
            <person name="Shiratori Y."/>
            <person name="Masuda Y."/>
            <person name="Senoo K."/>
        </authorList>
    </citation>
    <scope>NUCLEOTIDE SEQUENCE [LARGE SCALE GENOMIC DNA]</scope>
    <source>
        <strain evidence="2 3">Red803</strain>
    </source>
</reference>
<evidence type="ECO:0000313" key="2">
    <source>
        <dbReference type="EMBL" id="GLH68858.1"/>
    </source>
</evidence>
<keyword evidence="1" id="KW-0472">Membrane</keyword>
<name>A0ABQ5Q2H5_9BACT</name>
<gene>
    <name evidence="2" type="ORF">GETHPA_03910</name>
</gene>
<organism evidence="2 3">
    <name type="scientific">Geothrix rubra</name>
    <dbReference type="NCBI Taxonomy" id="2927977"/>
    <lineage>
        <taxon>Bacteria</taxon>
        <taxon>Pseudomonadati</taxon>
        <taxon>Acidobacteriota</taxon>
        <taxon>Holophagae</taxon>
        <taxon>Holophagales</taxon>
        <taxon>Holophagaceae</taxon>
        <taxon>Geothrix</taxon>
    </lineage>
</organism>
<dbReference type="EMBL" id="BSDD01000001">
    <property type="protein sequence ID" value="GLH68858.1"/>
    <property type="molecule type" value="Genomic_DNA"/>
</dbReference>
<comment type="caution">
    <text evidence="2">The sequence shown here is derived from an EMBL/GenBank/DDBJ whole genome shotgun (WGS) entry which is preliminary data.</text>
</comment>
<keyword evidence="1" id="KW-0812">Transmembrane</keyword>
<accession>A0ABQ5Q2H5</accession>
<keyword evidence="1" id="KW-1133">Transmembrane helix</keyword>
<keyword evidence="3" id="KW-1185">Reference proteome</keyword>
<feature type="transmembrane region" description="Helical" evidence="1">
    <location>
        <begin position="12"/>
        <end position="31"/>
    </location>
</feature>
<feature type="transmembrane region" description="Helical" evidence="1">
    <location>
        <begin position="43"/>
        <end position="76"/>
    </location>
</feature>
<protein>
    <submittedName>
        <fullName evidence="2">Membrane protein</fullName>
    </submittedName>
</protein>
<evidence type="ECO:0000313" key="3">
    <source>
        <dbReference type="Proteomes" id="UP001165089"/>
    </source>
</evidence>
<dbReference type="Proteomes" id="UP001165089">
    <property type="component" value="Unassembled WGS sequence"/>
</dbReference>
<evidence type="ECO:0000256" key="1">
    <source>
        <dbReference type="SAM" id="Phobius"/>
    </source>
</evidence>
<feature type="transmembrane region" description="Helical" evidence="1">
    <location>
        <begin position="96"/>
        <end position="116"/>
    </location>
</feature>
<proteinExistence type="predicted"/>
<sequence>MAASKTRVDWSLLLLRLAVGGMALLQGLAVLRHAHGAISFGNVAGWGLAILEMVCGIFVVIGLWTWLMAAILVGLVGWPLVQGWLHGAGVLASPAGLFRLLTTLACAIGGGGKWAVDR</sequence>